<comment type="caution">
    <text evidence="3">The sequence shown here is derived from an EMBL/GenBank/DDBJ whole genome shotgun (WGS) entry which is preliminary data.</text>
</comment>
<organism evidence="3 4">
    <name type="scientific">Hericium alpestre</name>
    <dbReference type="NCBI Taxonomy" id="135208"/>
    <lineage>
        <taxon>Eukaryota</taxon>
        <taxon>Fungi</taxon>
        <taxon>Dikarya</taxon>
        <taxon>Basidiomycota</taxon>
        <taxon>Agaricomycotina</taxon>
        <taxon>Agaricomycetes</taxon>
        <taxon>Russulales</taxon>
        <taxon>Hericiaceae</taxon>
        <taxon>Hericium</taxon>
    </lineage>
</organism>
<evidence type="ECO:0000256" key="1">
    <source>
        <dbReference type="SAM" id="MobiDB-lite"/>
    </source>
</evidence>
<gene>
    <name evidence="3" type="ORF">EWM64_g9010</name>
</gene>
<dbReference type="Pfam" id="PF08639">
    <property type="entry name" value="Sld3_STD"/>
    <property type="match status" value="1"/>
</dbReference>
<reference evidence="3 4" key="1">
    <citation type="submission" date="2019-02" db="EMBL/GenBank/DDBJ databases">
        <title>Genome sequencing of the rare red list fungi Hericium alpestre (H. flagellum).</title>
        <authorList>
            <person name="Buettner E."/>
            <person name="Kellner H."/>
        </authorList>
    </citation>
    <scope>NUCLEOTIDE SEQUENCE [LARGE SCALE GENOMIC DNA]</scope>
    <source>
        <strain evidence="3 4">DSM 108284</strain>
    </source>
</reference>
<evidence type="ECO:0000313" key="3">
    <source>
        <dbReference type="EMBL" id="TFY75001.1"/>
    </source>
</evidence>
<dbReference type="Proteomes" id="UP000298061">
    <property type="component" value="Unassembled WGS sequence"/>
</dbReference>
<evidence type="ECO:0000259" key="2">
    <source>
        <dbReference type="Pfam" id="PF08639"/>
    </source>
</evidence>
<dbReference type="AlphaFoldDB" id="A0A4Y9ZMD9"/>
<feature type="compositionally biased region" description="Polar residues" evidence="1">
    <location>
        <begin position="440"/>
        <end position="449"/>
    </location>
</feature>
<sequence length="459" mass="52694">MIKVLGGYVVTQEALVELLKSAGHEPDAPEGTPDIVDIFLAWTNWYICQPKEACVPIPNCFEEGDEWFLAFSTRSSHDRAKADIRLTELNMHYKLATTGPIKWTENQEKSISISSTLFHPSQPSASLDERVRLIYLQFLYLPEVLFPLRHLTRMLLSLVESNDATDLHPPLDSISLTNRWCSYKYQEQVPKVLAQRLQGGLEDQMMLFAFDHRADSESMDDSDEDTSRTWLEQMEKREYESFSLSITCKVANRTRRVQIQILIHLLRLTLPGPCPPPTNRPVPALPRKRRRLQHVSSSDTEEATPEHILEDRLESLMDRLVLWQMALPATDAEQDAFDTEGTQQQAAIGKELRDWTQEFCEDVVQPLFATKLPHLYRLLRVKLFRIPQWSEDDDKQPDDPAPKTSRSASRARNTADETQHASGSRALSRSRSRSLSVSLNQDAEQLQRNTSRKCVLQRE</sequence>
<accession>A0A4Y9ZMD9</accession>
<evidence type="ECO:0000313" key="4">
    <source>
        <dbReference type="Proteomes" id="UP000298061"/>
    </source>
</evidence>
<keyword evidence="4" id="KW-1185">Reference proteome</keyword>
<feature type="non-terminal residue" evidence="3">
    <location>
        <position position="459"/>
    </location>
</feature>
<feature type="compositionally biased region" description="Low complexity" evidence="1">
    <location>
        <begin position="422"/>
        <end position="439"/>
    </location>
</feature>
<feature type="domain" description="DNA replication regulator Sld3 C-terminal" evidence="2">
    <location>
        <begin position="160"/>
        <end position="451"/>
    </location>
</feature>
<dbReference type="OrthoDB" id="3003917at2759"/>
<feature type="region of interest" description="Disordered" evidence="1">
    <location>
        <begin position="390"/>
        <end position="459"/>
    </location>
</feature>
<protein>
    <recommendedName>
        <fullName evidence="2">DNA replication regulator Sld3 C-terminal domain-containing protein</fullName>
    </recommendedName>
</protein>
<dbReference type="EMBL" id="SFCI01001762">
    <property type="protein sequence ID" value="TFY75001.1"/>
    <property type="molecule type" value="Genomic_DNA"/>
</dbReference>
<dbReference type="Gene3D" id="1.20.58.2130">
    <property type="match status" value="1"/>
</dbReference>
<dbReference type="InterPro" id="IPR013948">
    <property type="entry name" value="DNA_replication_reg_Sld3_C"/>
</dbReference>
<name>A0A4Y9ZMD9_9AGAM</name>
<proteinExistence type="predicted"/>